<evidence type="ECO:0000256" key="1">
    <source>
        <dbReference type="SAM" id="MobiDB-lite"/>
    </source>
</evidence>
<keyword evidence="3" id="KW-1185">Reference proteome</keyword>
<dbReference type="Pfam" id="PF20117">
    <property type="entry name" value="DUF6507"/>
    <property type="match status" value="1"/>
</dbReference>
<dbReference type="InterPro" id="IPR045436">
    <property type="entry name" value="DUF6507"/>
</dbReference>
<evidence type="ECO:0000313" key="3">
    <source>
        <dbReference type="Proteomes" id="UP001063368"/>
    </source>
</evidence>
<accession>A0ABY6FPM9</accession>
<dbReference type="RefSeq" id="WP_091603322.1">
    <property type="nucleotide sequence ID" value="NZ_CECE01000004.1"/>
</dbReference>
<dbReference type="EMBL" id="CP106856">
    <property type="protein sequence ID" value="UYB35150.1"/>
    <property type="molecule type" value="Genomic_DNA"/>
</dbReference>
<protein>
    <submittedName>
        <fullName evidence="2">DUF6507 family protein</fullName>
    </submittedName>
</protein>
<dbReference type="Proteomes" id="UP001063368">
    <property type="component" value="Chromosome"/>
</dbReference>
<feature type="region of interest" description="Disordered" evidence="1">
    <location>
        <begin position="103"/>
        <end position="122"/>
    </location>
</feature>
<reference evidence="2" key="1">
    <citation type="submission" date="2022-09" db="EMBL/GenBank/DDBJ databases">
        <authorList>
            <person name="Li D."/>
            <person name="Cheng J."/>
            <person name="Li Y."/>
        </authorList>
    </citation>
    <scope>NUCLEOTIDE SEQUENCE</scope>
    <source>
        <strain evidence="2">DL</strain>
    </source>
</reference>
<proteinExistence type="predicted"/>
<name>A0ABY6FPM9_9MICC</name>
<organism evidence="2 3">
    <name type="scientific">Arthrobacter koreensis</name>
    <dbReference type="NCBI Taxonomy" id="199136"/>
    <lineage>
        <taxon>Bacteria</taxon>
        <taxon>Bacillati</taxon>
        <taxon>Actinomycetota</taxon>
        <taxon>Actinomycetes</taxon>
        <taxon>Micrococcales</taxon>
        <taxon>Micrococcaceae</taxon>
        <taxon>Arthrobacter</taxon>
    </lineage>
</organism>
<sequence length="122" mass="12589">MQYQIQPGVIHAAIVDVAADGQALLDAGKDAGSSADQLAGSFGSAEVVAGAFSQFWDPRRDVVDIIASLVFRKTSALADATAAYVEADGHMGAAAESALAKLPTAYSPTPPPQTGRLKFLEQ</sequence>
<gene>
    <name evidence="2" type="ORF">N9A08_10955</name>
</gene>
<evidence type="ECO:0000313" key="2">
    <source>
        <dbReference type="EMBL" id="UYB35150.1"/>
    </source>
</evidence>